<sequence>MTKAELITQVAADAQIKKADAEKAINSLIKAVSKTLKTKGRLAMAGFGTFVVTARKAREGRNPQTGKPIKIPATKVVKFKPGKQLKELVK</sequence>
<keyword evidence="3 5" id="KW-0238">DNA-binding</keyword>
<dbReference type="PROSITE" id="PS00045">
    <property type="entry name" value="HISTONE_LIKE"/>
    <property type="match status" value="1"/>
</dbReference>
<evidence type="ECO:0000256" key="1">
    <source>
        <dbReference type="ARBA" id="ARBA00010529"/>
    </source>
</evidence>
<name>A0A7C3YZQ0_9BACT</name>
<organism evidence="5">
    <name type="scientific">Desulfobacca acetoxidans</name>
    <dbReference type="NCBI Taxonomy" id="60893"/>
    <lineage>
        <taxon>Bacteria</taxon>
        <taxon>Pseudomonadati</taxon>
        <taxon>Thermodesulfobacteriota</taxon>
        <taxon>Desulfobaccia</taxon>
        <taxon>Desulfobaccales</taxon>
        <taxon>Desulfobaccaceae</taxon>
        <taxon>Desulfobacca</taxon>
    </lineage>
</organism>
<dbReference type="InterPro" id="IPR020816">
    <property type="entry name" value="Histone-like_DNA-bd_CS"/>
</dbReference>
<dbReference type="InterPro" id="IPR000119">
    <property type="entry name" value="Hist_DNA-bd"/>
</dbReference>
<protein>
    <submittedName>
        <fullName evidence="5">HU family DNA-binding protein</fullName>
    </submittedName>
</protein>
<dbReference type="EMBL" id="DTMF01000045">
    <property type="protein sequence ID" value="HGF33086.1"/>
    <property type="molecule type" value="Genomic_DNA"/>
</dbReference>
<evidence type="ECO:0000256" key="2">
    <source>
        <dbReference type="ARBA" id="ARBA00023067"/>
    </source>
</evidence>
<dbReference type="GO" id="GO:0030261">
    <property type="term" value="P:chromosome condensation"/>
    <property type="evidence" value="ECO:0007669"/>
    <property type="project" value="UniProtKB-KW"/>
</dbReference>
<dbReference type="GO" id="GO:0005829">
    <property type="term" value="C:cytosol"/>
    <property type="evidence" value="ECO:0007669"/>
    <property type="project" value="TreeGrafter"/>
</dbReference>
<evidence type="ECO:0000256" key="3">
    <source>
        <dbReference type="ARBA" id="ARBA00023125"/>
    </source>
</evidence>
<accession>A0A7C3YZQ0</accession>
<evidence type="ECO:0000256" key="4">
    <source>
        <dbReference type="RuleBase" id="RU003939"/>
    </source>
</evidence>
<dbReference type="GO" id="GO:0030527">
    <property type="term" value="F:structural constituent of chromatin"/>
    <property type="evidence" value="ECO:0007669"/>
    <property type="project" value="InterPro"/>
</dbReference>
<dbReference type="GO" id="GO:0003677">
    <property type="term" value="F:DNA binding"/>
    <property type="evidence" value="ECO:0007669"/>
    <property type="project" value="UniProtKB-KW"/>
</dbReference>
<dbReference type="Pfam" id="PF00216">
    <property type="entry name" value="Bac_DNA_binding"/>
    <property type="match status" value="1"/>
</dbReference>
<dbReference type="SMART" id="SM00411">
    <property type="entry name" value="BHL"/>
    <property type="match status" value="1"/>
</dbReference>
<dbReference type="CDD" id="cd13831">
    <property type="entry name" value="HU"/>
    <property type="match status" value="1"/>
</dbReference>
<comment type="caution">
    <text evidence="5">The sequence shown here is derived from an EMBL/GenBank/DDBJ whole genome shotgun (WGS) entry which is preliminary data.</text>
</comment>
<proteinExistence type="inferred from homology"/>
<dbReference type="SUPFAM" id="SSF47729">
    <property type="entry name" value="IHF-like DNA-binding proteins"/>
    <property type="match status" value="1"/>
</dbReference>
<dbReference type="InterPro" id="IPR010992">
    <property type="entry name" value="IHF-like_DNA-bd_dom_sf"/>
</dbReference>
<dbReference type="Gene3D" id="4.10.520.10">
    <property type="entry name" value="IHF-like DNA-binding proteins"/>
    <property type="match status" value="1"/>
</dbReference>
<comment type="similarity">
    <text evidence="1 4">Belongs to the bacterial histone-like protein family.</text>
</comment>
<keyword evidence="2" id="KW-0226">DNA condensation</keyword>
<dbReference type="PANTHER" id="PTHR33175:SF3">
    <property type="entry name" value="DNA-BINDING PROTEIN HU-BETA"/>
    <property type="match status" value="1"/>
</dbReference>
<dbReference type="PRINTS" id="PR01727">
    <property type="entry name" value="DNABINDINGHU"/>
</dbReference>
<dbReference type="AlphaFoldDB" id="A0A7C3YZQ0"/>
<evidence type="ECO:0000313" key="5">
    <source>
        <dbReference type="EMBL" id="HGF33086.1"/>
    </source>
</evidence>
<dbReference type="PANTHER" id="PTHR33175">
    <property type="entry name" value="DNA-BINDING PROTEIN HU"/>
    <property type="match status" value="1"/>
</dbReference>
<reference evidence="5" key="1">
    <citation type="journal article" date="2020" name="mSystems">
        <title>Genome- and Community-Level Interaction Insights into Carbon Utilization and Element Cycling Functions of Hydrothermarchaeota in Hydrothermal Sediment.</title>
        <authorList>
            <person name="Zhou Z."/>
            <person name="Liu Y."/>
            <person name="Xu W."/>
            <person name="Pan J."/>
            <person name="Luo Z.H."/>
            <person name="Li M."/>
        </authorList>
    </citation>
    <scope>NUCLEOTIDE SEQUENCE [LARGE SCALE GENOMIC DNA]</scope>
    <source>
        <strain evidence="5">SpSt-897</strain>
    </source>
</reference>
<gene>
    <name evidence="5" type="ORF">ENW96_01685</name>
</gene>